<organism evidence="6 7">
    <name type="scientific">Polychaeton citri CBS 116435</name>
    <dbReference type="NCBI Taxonomy" id="1314669"/>
    <lineage>
        <taxon>Eukaryota</taxon>
        <taxon>Fungi</taxon>
        <taxon>Dikarya</taxon>
        <taxon>Ascomycota</taxon>
        <taxon>Pezizomycotina</taxon>
        <taxon>Dothideomycetes</taxon>
        <taxon>Dothideomycetidae</taxon>
        <taxon>Capnodiales</taxon>
        <taxon>Capnodiaceae</taxon>
        <taxon>Polychaeton</taxon>
    </lineage>
</organism>
<dbReference type="Gene3D" id="3.40.50.1220">
    <property type="entry name" value="TPP-binding domain"/>
    <property type="match status" value="1"/>
</dbReference>
<evidence type="ECO:0000256" key="4">
    <source>
        <dbReference type="PROSITE-ProRule" id="PRU00236"/>
    </source>
</evidence>
<dbReference type="GO" id="GO:0046872">
    <property type="term" value="F:metal ion binding"/>
    <property type="evidence" value="ECO:0007669"/>
    <property type="project" value="UniProtKB-KW"/>
</dbReference>
<dbReference type="InterPro" id="IPR003000">
    <property type="entry name" value="Sirtuin"/>
</dbReference>
<dbReference type="GO" id="GO:0005634">
    <property type="term" value="C:nucleus"/>
    <property type="evidence" value="ECO:0007669"/>
    <property type="project" value="TreeGrafter"/>
</dbReference>
<dbReference type="Pfam" id="PF02146">
    <property type="entry name" value="SIR2"/>
    <property type="match status" value="1"/>
</dbReference>
<comment type="caution">
    <text evidence="6">The sequence shown here is derived from an EMBL/GenBank/DDBJ whole genome shotgun (WGS) entry which is preliminary data.</text>
</comment>
<feature type="binding site" evidence="4">
    <location>
        <position position="150"/>
    </location>
    <ligand>
        <name>Zn(2+)</name>
        <dbReference type="ChEBI" id="CHEBI:29105"/>
    </ligand>
</feature>
<evidence type="ECO:0000313" key="6">
    <source>
        <dbReference type="EMBL" id="KAF2722712.1"/>
    </source>
</evidence>
<dbReference type="GO" id="GO:0017136">
    <property type="term" value="F:histone deacetylase activity, NAD-dependent"/>
    <property type="evidence" value="ECO:0007669"/>
    <property type="project" value="TreeGrafter"/>
</dbReference>
<dbReference type="InterPro" id="IPR050134">
    <property type="entry name" value="NAD-dep_sirtuin_deacylases"/>
</dbReference>
<dbReference type="InterPro" id="IPR026591">
    <property type="entry name" value="Sirtuin_cat_small_dom_sf"/>
</dbReference>
<name>A0A9P4UNT7_9PEZI</name>
<feature type="domain" description="Deacetylase sirtuin-type" evidence="5">
    <location>
        <begin position="10"/>
        <end position="301"/>
    </location>
</feature>
<dbReference type="OrthoDB" id="424302at2759"/>
<keyword evidence="3" id="KW-0520">NAD</keyword>
<evidence type="ECO:0000256" key="2">
    <source>
        <dbReference type="ARBA" id="ARBA00022679"/>
    </source>
</evidence>
<keyword evidence="4" id="KW-0862">Zinc</keyword>
<sequence length="301" mass="32796">MCETSHLSNTSERRLDPDGLVSFHTHLKSSTHVLTLVGAGLSASSGLPTFRGTGGLWRTYDSASLATPEAFSSNPGLVWQFYSYRRHASLQVQPNAAHFALAKMARRLPGSLTLSQNVDGLSERVDHPTNQLVLLHGTLFKVRCIDQQGCGYSRIDHEDPIIPALAIPENGERHDNTVPSSAHPLPDLQPKSLPTCPNCNNLLRPGVVWFGERLPQNVHTRIAEWFNMPSKVDLVMVIGTSAQVYPAAGYINVARSKGARVCVVNTEDNDGHHSGLQAADWFFKGDAALIIPKLLEPLVGS</sequence>
<dbReference type="InterPro" id="IPR029035">
    <property type="entry name" value="DHS-like_NAD/FAD-binding_dom"/>
</dbReference>
<dbReference type="GO" id="GO:0036054">
    <property type="term" value="F:protein-malonyllysine demalonylase activity"/>
    <property type="evidence" value="ECO:0007669"/>
    <property type="project" value="InterPro"/>
</dbReference>
<evidence type="ECO:0000313" key="7">
    <source>
        <dbReference type="Proteomes" id="UP000799441"/>
    </source>
</evidence>
<dbReference type="CDD" id="cd01412">
    <property type="entry name" value="SIRT5_Af1_CobB"/>
    <property type="match status" value="1"/>
</dbReference>
<keyword evidence="7" id="KW-1185">Reference proteome</keyword>
<dbReference type="SUPFAM" id="SSF52467">
    <property type="entry name" value="DHS-like NAD/FAD-binding domain"/>
    <property type="match status" value="1"/>
</dbReference>
<keyword evidence="4" id="KW-0479">Metal-binding</keyword>
<dbReference type="GO" id="GO:0036055">
    <property type="term" value="F:protein-succinyllysine desuccinylase activity"/>
    <property type="evidence" value="ECO:0007669"/>
    <property type="project" value="InterPro"/>
</dbReference>
<dbReference type="EMBL" id="MU003780">
    <property type="protein sequence ID" value="KAF2722712.1"/>
    <property type="molecule type" value="Genomic_DNA"/>
</dbReference>
<dbReference type="AlphaFoldDB" id="A0A9P4UNT7"/>
<dbReference type="PANTHER" id="PTHR11085:SF10">
    <property type="entry name" value="NAD-DEPENDENT PROTEIN DEACYLASE SIRTUIN-5, MITOCHONDRIAL-RELATED"/>
    <property type="match status" value="1"/>
</dbReference>
<feature type="binding site" evidence="4">
    <location>
        <position position="196"/>
    </location>
    <ligand>
        <name>Zn(2+)</name>
        <dbReference type="ChEBI" id="CHEBI:29105"/>
    </ligand>
</feature>
<feature type="binding site" evidence="4">
    <location>
        <position position="199"/>
    </location>
    <ligand>
        <name>Zn(2+)</name>
        <dbReference type="ChEBI" id="CHEBI:29105"/>
    </ligand>
</feature>
<dbReference type="Proteomes" id="UP000799441">
    <property type="component" value="Unassembled WGS sequence"/>
</dbReference>
<proteinExistence type="inferred from homology"/>
<gene>
    <name evidence="6" type="ORF">K431DRAFT_283533</name>
</gene>
<dbReference type="Gene3D" id="3.30.1600.10">
    <property type="entry name" value="SIR2/SIRT2 'Small Domain"/>
    <property type="match status" value="1"/>
</dbReference>
<feature type="binding site" evidence="4">
    <location>
        <position position="144"/>
    </location>
    <ligand>
        <name>Zn(2+)</name>
        <dbReference type="ChEBI" id="CHEBI:29105"/>
    </ligand>
</feature>
<evidence type="ECO:0000259" key="5">
    <source>
        <dbReference type="PROSITE" id="PS50305"/>
    </source>
</evidence>
<evidence type="ECO:0000256" key="1">
    <source>
        <dbReference type="ARBA" id="ARBA00006924"/>
    </source>
</evidence>
<dbReference type="InterPro" id="IPR027546">
    <property type="entry name" value="Sirtuin_class_III"/>
</dbReference>
<dbReference type="InterPro" id="IPR026590">
    <property type="entry name" value="Ssirtuin_cat_dom"/>
</dbReference>
<dbReference type="GO" id="GO:0070403">
    <property type="term" value="F:NAD+ binding"/>
    <property type="evidence" value="ECO:0007669"/>
    <property type="project" value="InterPro"/>
</dbReference>
<accession>A0A9P4UNT7</accession>
<reference evidence="6" key="1">
    <citation type="journal article" date="2020" name="Stud. Mycol.">
        <title>101 Dothideomycetes genomes: a test case for predicting lifestyles and emergence of pathogens.</title>
        <authorList>
            <person name="Haridas S."/>
            <person name="Albert R."/>
            <person name="Binder M."/>
            <person name="Bloem J."/>
            <person name="Labutti K."/>
            <person name="Salamov A."/>
            <person name="Andreopoulos B."/>
            <person name="Baker S."/>
            <person name="Barry K."/>
            <person name="Bills G."/>
            <person name="Bluhm B."/>
            <person name="Cannon C."/>
            <person name="Castanera R."/>
            <person name="Culley D."/>
            <person name="Daum C."/>
            <person name="Ezra D."/>
            <person name="Gonzalez J."/>
            <person name="Henrissat B."/>
            <person name="Kuo A."/>
            <person name="Liang C."/>
            <person name="Lipzen A."/>
            <person name="Lutzoni F."/>
            <person name="Magnuson J."/>
            <person name="Mondo S."/>
            <person name="Nolan M."/>
            <person name="Ohm R."/>
            <person name="Pangilinan J."/>
            <person name="Park H.-J."/>
            <person name="Ramirez L."/>
            <person name="Alfaro M."/>
            <person name="Sun H."/>
            <person name="Tritt A."/>
            <person name="Yoshinaga Y."/>
            <person name="Zwiers L.-H."/>
            <person name="Turgeon B."/>
            <person name="Goodwin S."/>
            <person name="Spatafora J."/>
            <person name="Crous P."/>
            <person name="Grigoriev I."/>
        </authorList>
    </citation>
    <scope>NUCLEOTIDE SEQUENCE</scope>
    <source>
        <strain evidence="6">CBS 116435</strain>
    </source>
</reference>
<evidence type="ECO:0000256" key="3">
    <source>
        <dbReference type="ARBA" id="ARBA00023027"/>
    </source>
</evidence>
<comment type="similarity">
    <text evidence="1">Belongs to the sirtuin family. Class I subfamily.</text>
</comment>
<dbReference type="PANTHER" id="PTHR11085">
    <property type="entry name" value="NAD-DEPENDENT PROTEIN DEACYLASE SIRTUIN-5, MITOCHONDRIAL-RELATED"/>
    <property type="match status" value="1"/>
</dbReference>
<keyword evidence="2" id="KW-0808">Transferase</keyword>
<dbReference type="PROSITE" id="PS50305">
    <property type="entry name" value="SIRTUIN"/>
    <property type="match status" value="1"/>
</dbReference>
<protein>
    <submittedName>
        <fullName evidence="6">NAD-dependent deacetylase-like protein sirtuin-5</fullName>
    </submittedName>
</protein>
<feature type="active site" description="Proton acceptor" evidence="4">
    <location>
        <position position="136"/>
    </location>
</feature>